<dbReference type="OrthoDB" id="6206554at2"/>
<dbReference type="RefSeq" id="WP_146850232.1">
    <property type="nucleotide sequence ID" value="NZ_BKAG01000011.1"/>
</dbReference>
<dbReference type="InterPro" id="IPR002035">
    <property type="entry name" value="VWF_A"/>
</dbReference>
<protein>
    <recommendedName>
        <fullName evidence="6">VWFA domain-containing protein</fullName>
    </recommendedName>
</protein>
<dbReference type="Proteomes" id="UP000321577">
    <property type="component" value="Unassembled WGS sequence"/>
</dbReference>
<evidence type="ECO:0000256" key="3">
    <source>
        <dbReference type="ARBA" id="ARBA00022989"/>
    </source>
</evidence>
<dbReference type="Pfam" id="PF00092">
    <property type="entry name" value="VWA"/>
    <property type="match status" value="1"/>
</dbReference>
<dbReference type="EMBL" id="BKAG01000011">
    <property type="protein sequence ID" value="GEP42638.1"/>
    <property type="molecule type" value="Genomic_DNA"/>
</dbReference>
<dbReference type="InterPro" id="IPR050768">
    <property type="entry name" value="UPF0353/GerABKA_families"/>
</dbReference>
<evidence type="ECO:0000256" key="1">
    <source>
        <dbReference type="ARBA" id="ARBA00022475"/>
    </source>
</evidence>
<organism evidence="7 8">
    <name type="scientific">Brevifollis gellanilyticus</name>
    <dbReference type="NCBI Taxonomy" id="748831"/>
    <lineage>
        <taxon>Bacteria</taxon>
        <taxon>Pseudomonadati</taxon>
        <taxon>Verrucomicrobiota</taxon>
        <taxon>Verrucomicrobiia</taxon>
        <taxon>Verrucomicrobiales</taxon>
        <taxon>Verrucomicrobiaceae</taxon>
    </lineage>
</organism>
<comment type="caution">
    <text evidence="7">The sequence shown here is derived from an EMBL/GenBank/DDBJ whole genome shotgun (WGS) entry which is preliminary data.</text>
</comment>
<evidence type="ECO:0000259" key="6">
    <source>
        <dbReference type="PROSITE" id="PS50234"/>
    </source>
</evidence>
<keyword evidence="4 5" id="KW-0472">Membrane</keyword>
<feature type="domain" description="VWFA" evidence="6">
    <location>
        <begin position="95"/>
        <end position="290"/>
    </location>
</feature>
<evidence type="ECO:0000256" key="5">
    <source>
        <dbReference type="SAM" id="Phobius"/>
    </source>
</evidence>
<reference evidence="7 8" key="1">
    <citation type="submission" date="2019-07" db="EMBL/GenBank/DDBJ databases">
        <title>Whole genome shotgun sequence of Brevifollis gellanilyticus NBRC 108608.</title>
        <authorList>
            <person name="Hosoyama A."/>
            <person name="Uohara A."/>
            <person name="Ohji S."/>
            <person name="Ichikawa N."/>
        </authorList>
    </citation>
    <scope>NUCLEOTIDE SEQUENCE [LARGE SCALE GENOMIC DNA]</scope>
    <source>
        <strain evidence="7 8">NBRC 108608</strain>
    </source>
</reference>
<dbReference type="SUPFAM" id="SSF53300">
    <property type="entry name" value="vWA-like"/>
    <property type="match status" value="1"/>
</dbReference>
<dbReference type="PANTHER" id="PTHR22550:SF5">
    <property type="entry name" value="LEUCINE ZIPPER PROTEIN 4"/>
    <property type="match status" value="1"/>
</dbReference>
<gene>
    <name evidence="7" type="ORF">BGE01nite_19290</name>
</gene>
<feature type="transmembrane region" description="Helical" evidence="5">
    <location>
        <begin position="309"/>
        <end position="331"/>
    </location>
</feature>
<keyword evidence="2 5" id="KW-0812">Transmembrane</keyword>
<dbReference type="PANTHER" id="PTHR22550">
    <property type="entry name" value="SPORE GERMINATION PROTEIN"/>
    <property type="match status" value="1"/>
</dbReference>
<name>A0A512M7B8_9BACT</name>
<feature type="transmembrane region" description="Helical" evidence="5">
    <location>
        <begin position="57"/>
        <end position="78"/>
    </location>
</feature>
<proteinExistence type="predicted"/>
<evidence type="ECO:0000313" key="8">
    <source>
        <dbReference type="Proteomes" id="UP000321577"/>
    </source>
</evidence>
<accession>A0A512M7B8</accession>
<evidence type="ECO:0000313" key="7">
    <source>
        <dbReference type="EMBL" id="GEP42638.1"/>
    </source>
</evidence>
<dbReference type="InterPro" id="IPR036465">
    <property type="entry name" value="vWFA_dom_sf"/>
</dbReference>
<evidence type="ECO:0000256" key="4">
    <source>
        <dbReference type="ARBA" id="ARBA00023136"/>
    </source>
</evidence>
<dbReference type="PROSITE" id="PS50234">
    <property type="entry name" value="VWFA"/>
    <property type="match status" value="1"/>
</dbReference>
<keyword evidence="1" id="KW-1003">Cell membrane</keyword>
<evidence type="ECO:0000256" key="2">
    <source>
        <dbReference type="ARBA" id="ARBA00022692"/>
    </source>
</evidence>
<dbReference type="AlphaFoldDB" id="A0A512M7B8"/>
<sequence>MSIPFLPNTIFGRPEWLLLLLLLPLMAWWRGRTGKAPTIAFSTAFVLREMGVRTRSARGGFTFGLVLISLTAAIIALARPQKVISHDEENTEGIAICLTVDVSLSMLIEDFYIGGSPVNRLTAAKRVMRDFIRGRKSDRIGIVAFAGAPYYPCPMTLDREWLESNLDRVQTGIMEDGTAIGSGLAAAARRLDKETIPSKVIILLTDGANNSGKLSPQDAAKLAATLGVKIYTIAIGTPGVHMIPLPNGRVITSGRQEFDEATLQAVANIGGGSFYMAQDLGALQDIFDTIDKLEKKEIKKRTVSETEELFFYPLTLAAALLALALLLRLTFLNAAPMTVTT</sequence>
<keyword evidence="8" id="KW-1185">Reference proteome</keyword>
<keyword evidence="3 5" id="KW-1133">Transmembrane helix</keyword>
<dbReference type="SMART" id="SM00327">
    <property type="entry name" value="VWA"/>
    <property type="match status" value="1"/>
</dbReference>
<dbReference type="Gene3D" id="3.40.50.410">
    <property type="entry name" value="von Willebrand factor, type A domain"/>
    <property type="match status" value="1"/>
</dbReference>